<evidence type="ECO:0000256" key="4">
    <source>
        <dbReference type="ARBA" id="ARBA00023163"/>
    </source>
</evidence>
<dbReference type="PROSITE" id="PS50931">
    <property type="entry name" value="HTH_LYSR"/>
    <property type="match status" value="1"/>
</dbReference>
<keyword evidence="4" id="KW-0804">Transcription</keyword>
<dbReference type="Pfam" id="PF03466">
    <property type="entry name" value="LysR_substrate"/>
    <property type="match status" value="1"/>
</dbReference>
<feature type="domain" description="HTH lysR-type" evidence="5">
    <location>
        <begin position="1"/>
        <end position="59"/>
    </location>
</feature>
<evidence type="ECO:0000256" key="1">
    <source>
        <dbReference type="ARBA" id="ARBA00009437"/>
    </source>
</evidence>
<protein>
    <submittedName>
        <fullName evidence="6">DNA-binding transcriptional LysR family regulator</fullName>
    </submittedName>
</protein>
<dbReference type="InterPro" id="IPR005119">
    <property type="entry name" value="LysR_subst-bd"/>
</dbReference>
<evidence type="ECO:0000259" key="5">
    <source>
        <dbReference type="PROSITE" id="PS50931"/>
    </source>
</evidence>
<evidence type="ECO:0000256" key="2">
    <source>
        <dbReference type="ARBA" id="ARBA00023015"/>
    </source>
</evidence>
<name>A0ABU2A7D5_9BURK</name>
<accession>A0ABU2A7D5</accession>
<dbReference type="InterPro" id="IPR036388">
    <property type="entry name" value="WH-like_DNA-bd_sf"/>
</dbReference>
<evidence type="ECO:0000313" key="7">
    <source>
        <dbReference type="Proteomes" id="UP001180825"/>
    </source>
</evidence>
<keyword evidence="2" id="KW-0805">Transcription regulation</keyword>
<keyword evidence="7" id="KW-1185">Reference proteome</keyword>
<dbReference type="GO" id="GO:0003677">
    <property type="term" value="F:DNA binding"/>
    <property type="evidence" value="ECO:0007669"/>
    <property type="project" value="UniProtKB-KW"/>
</dbReference>
<evidence type="ECO:0000256" key="3">
    <source>
        <dbReference type="ARBA" id="ARBA00023125"/>
    </source>
</evidence>
<proteinExistence type="inferred from homology"/>
<dbReference type="CDD" id="cd08422">
    <property type="entry name" value="PBP2_CrgA_like"/>
    <property type="match status" value="1"/>
</dbReference>
<sequence length="304" mass="33302">MDRLQAMQTLVRVVEMGSFSAAARELGSTQSAVSKQVAALERQLGADLLVRSTRLLKLTDAGARYVDQARRLVAEVAEAESELREGEHRLQGQLRVACSVCFGRLKLMPLVRAFLAQHPGLRLDLRLNDGFIDLIEQGIDVSVRIGELPDSSLVSRRIATMRRGIYASRSYVQQHGEPYMPADLAAHNCLVYSELQTRDTWTLEREDGHGEPVSVQVGGNLQTNSGEAIREAVQAGMGLSFAPDWLFEREVAAGDIVRVLPGWASPAVPIQLVSPPQRRASAKVRTFGDHLAAGLGADDDVNRR</sequence>
<dbReference type="Gene3D" id="1.10.10.10">
    <property type="entry name" value="Winged helix-like DNA-binding domain superfamily/Winged helix DNA-binding domain"/>
    <property type="match status" value="1"/>
</dbReference>
<dbReference type="SUPFAM" id="SSF53850">
    <property type="entry name" value="Periplasmic binding protein-like II"/>
    <property type="match status" value="1"/>
</dbReference>
<dbReference type="Pfam" id="PF00126">
    <property type="entry name" value="HTH_1"/>
    <property type="match status" value="1"/>
</dbReference>
<comment type="caution">
    <text evidence="6">The sequence shown here is derived from an EMBL/GenBank/DDBJ whole genome shotgun (WGS) entry which is preliminary data.</text>
</comment>
<dbReference type="Proteomes" id="UP001180825">
    <property type="component" value="Unassembled WGS sequence"/>
</dbReference>
<keyword evidence="3 6" id="KW-0238">DNA-binding</keyword>
<dbReference type="EMBL" id="JAVDXV010000003">
    <property type="protein sequence ID" value="MDR7332930.1"/>
    <property type="molecule type" value="Genomic_DNA"/>
</dbReference>
<dbReference type="RefSeq" id="WP_310328057.1">
    <property type="nucleotide sequence ID" value="NZ_JAVDXV010000003.1"/>
</dbReference>
<dbReference type="PRINTS" id="PR00039">
    <property type="entry name" value="HTHLYSR"/>
</dbReference>
<dbReference type="InterPro" id="IPR000847">
    <property type="entry name" value="LysR_HTH_N"/>
</dbReference>
<dbReference type="InterPro" id="IPR058163">
    <property type="entry name" value="LysR-type_TF_proteobact-type"/>
</dbReference>
<organism evidence="6 7">
    <name type="scientific">Roseateles asaccharophilus</name>
    <dbReference type="NCBI Taxonomy" id="582607"/>
    <lineage>
        <taxon>Bacteria</taxon>
        <taxon>Pseudomonadati</taxon>
        <taxon>Pseudomonadota</taxon>
        <taxon>Betaproteobacteria</taxon>
        <taxon>Burkholderiales</taxon>
        <taxon>Sphaerotilaceae</taxon>
        <taxon>Roseateles</taxon>
    </lineage>
</organism>
<gene>
    <name evidence="6" type="ORF">J2X21_002063</name>
</gene>
<comment type="similarity">
    <text evidence="1">Belongs to the LysR transcriptional regulatory family.</text>
</comment>
<dbReference type="InterPro" id="IPR036390">
    <property type="entry name" value="WH_DNA-bd_sf"/>
</dbReference>
<evidence type="ECO:0000313" key="6">
    <source>
        <dbReference type="EMBL" id="MDR7332930.1"/>
    </source>
</evidence>
<dbReference type="PANTHER" id="PTHR30537">
    <property type="entry name" value="HTH-TYPE TRANSCRIPTIONAL REGULATOR"/>
    <property type="match status" value="1"/>
</dbReference>
<dbReference type="SUPFAM" id="SSF46785">
    <property type="entry name" value="Winged helix' DNA-binding domain"/>
    <property type="match status" value="1"/>
</dbReference>
<dbReference type="PANTHER" id="PTHR30537:SF80">
    <property type="entry name" value="TRANSCRIPTIONAL REGULATOR"/>
    <property type="match status" value="1"/>
</dbReference>
<reference evidence="6 7" key="1">
    <citation type="submission" date="2023-07" db="EMBL/GenBank/DDBJ databases">
        <title>Sorghum-associated microbial communities from plants grown in Nebraska, USA.</title>
        <authorList>
            <person name="Schachtman D."/>
        </authorList>
    </citation>
    <scope>NUCLEOTIDE SEQUENCE [LARGE SCALE GENOMIC DNA]</scope>
    <source>
        <strain evidence="6 7">BE316</strain>
    </source>
</reference>
<dbReference type="Gene3D" id="3.40.190.290">
    <property type="match status" value="1"/>
</dbReference>